<comment type="subcellular location">
    <subcellularLocation>
        <location evidence="1">Cytoplasm</location>
    </subcellularLocation>
</comment>
<dbReference type="InterPro" id="IPR013783">
    <property type="entry name" value="Ig-like_fold"/>
</dbReference>
<dbReference type="InterPro" id="IPR050583">
    <property type="entry name" value="Mycobacterial_A85_antigen"/>
</dbReference>
<evidence type="ECO:0000259" key="5">
    <source>
        <dbReference type="Pfam" id="PF11806"/>
    </source>
</evidence>
<evidence type="ECO:0000313" key="7">
    <source>
        <dbReference type="Proteomes" id="UP000654304"/>
    </source>
</evidence>
<dbReference type="Pfam" id="PF11806">
    <property type="entry name" value="Enterochelin_N"/>
    <property type="match status" value="1"/>
</dbReference>
<keyword evidence="2" id="KW-0963">Cytoplasm</keyword>
<dbReference type="Gene3D" id="3.40.50.1820">
    <property type="entry name" value="alpha/beta hydrolase"/>
    <property type="match status" value="1"/>
</dbReference>
<reference evidence="6 7" key="1">
    <citation type="submission" date="2020-08" db="EMBL/GenBank/DDBJ databases">
        <title>Novel species isolated from subtropical streams in China.</title>
        <authorList>
            <person name="Lu H."/>
        </authorList>
    </citation>
    <scope>NUCLEOTIDE SEQUENCE [LARGE SCALE GENOMIC DNA]</scope>
    <source>
        <strain evidence="6 7">CY22W</strain>
    </source>
</reference>
<dbReference type="RefSeq" id="WP_186903929.1">
    <property type="nucleotide sequence ID" value="NZ_JACOGD010000005.1"/>
</dbReference>
<keyword evidence="7" id="KW-1185">Reference proteome</keyword>
<comment type="caution">
    <text evidence="6">The sequence shown here is derived from an EMBL/GenBank/DDBJ whole genome shotgun (WGS) entry which is preliminary data.</text>
</comment>
<sequence>MRPISPALPRHPLLQRADLGSPAWWQAVQQTGTPLIQSMDEASDQVIFLWRDPQGGPQNSACQQVYIDVYSHTPHPLQQLSSLQRIGQSDVWCWQTVLPKDWCGSYFLLPAEKQHLPPSGATRAQMRQWWTELMVARAQSDSLNPLPTHSNGSGVSLSRLSLSQAVKHAVWQQLESGLETDSRNSPALRGQLQTLRWNSSRLHTDRNVWLYRTQGKNADTVDSNLPLVLLLDGQYWAQHMPLFPALDELSARGDLPAAVYLFIDAMNHTQRASDLTCNADFWLAVQQELLPQACALQAFSADPRRSLVAGQSYGGLAAMYAAWHWPQRFGLVLSQSGSFWWPDANETGDQGWLTRQVRSGSVPPGSLRVWMEVGCYETDMTGVNQAMCAALKSAGHPISYREFRGGHDWICWRNGLLSGLCDLLSALA</sequence>
<dbReference type="Proteomes" id="UP000654304">
    <property type="component" value="Unassembled WGS sequence"/>
</dbReference>
<dbReference type="GO" id="GO:0016787">
    <property type="term" value="F:hydrolase activity"/>
    <property type="evidence" value="ECO:0007669"/>
    <property type="project" value="UniProtKB-KW"/>
</dbReference>
<dbReference type="SUPFAM" id="SSF53474">
    <property type="entry name" value="alpha/beta-Hydrolases"/>
    <property type="match status" value="1"/>
</dbReference>
<dbReference type="EC" id="3.1.1.-" evidence="6"/>
<dbReference type="PANTHER" id="PTHR48098">
    <property type="entry name" value="ENTEROCHELIN ESTERASE-RELATED"/>
    <property type="match status" value="1"/>
</dbReference>
<dbReference type="Gene3D" id="2.60.40.10">
    <property type="entry name" value="Immunoglobulins"/>
    <property type="match status" value="1"/>
</dbReference>
<name>A0ABR7A646_9BURK</name>
<evidence type="ECO:0000313" key="6">
    <source>
        <dbReference type="EMBL" id="MBC3932263.1"/>
    </source>
</evidence>
<dbReference type="NCBIfam" id="NF007758">
    <property type="entry name" value="PRK10439.1"/>
    <property type="match status" value="1"/>
</dbReference>
<feature type="domain" description="Enterochelin esterase N-terminal" evidence="5">
    <location>
        <begin position="46"/>
        <end position="171"/>
    </location>
</feature>
<evidence type="ECO:0000256" key="1">
    <source>
        <dbReference type="ARBA" id="ARBA00004496"/>
    </source>
</evidence>
<dbReference type="InterPro" id="IPR000801">
    <property type="entry name" value="Esterase-like"/>
</dbReference>
<dbReference type="InterPro" id="IPR014756">
    <property type="entry name" value="Ig_E-set"/>
</dbReference>
<proteinExistence type="inferred from homology"/>
<dbReference type="InterPro" id="IPR029058">
    <property type="entry name" value="AB_hydrolase_fold"/>
</dbReference>
<gene>
    <name evidence="6" type="primary">fes</name>
    <name evidence="6" type="ORF">H8K43_11295</name>
</gene>
<protein>
    <submittedName>
        <fullName evidence="6">Enterochelin esterase</fullName>
        <ecNumber evidence="6">3.1.1.-</ecNumber>
    </submittedName>
</protein>
<dbReference type="EMBL" id="JACOGD010000005">
    <property type="protein sequence ID" value="MBC3932263.1"/>
    <property type="molecule type" value="Genomic_DNA"/>
</dbReference>
<evidence type="ECO:0000256" key="2">
    <source>
        <dbReference type="ARBA" id="ARBA00022490"/>
    </source>
</evidence>
<dbReference type="Pfam" id="PF00756">
    <property type="entry name" value="Esterase"/>
    <property type="match status" value="1"/>
</dbReference>
<keyword evidence="3 6" id="KW-0378">Hydrolase</keyword>
<dbReference type="PANTHER" id="PTHR48098:SF3">
    <property type="entry name" value="IRON(III) ENTEROBACTIN ESTERASE"/>
    <property type="match status" value="1"/>
</dbReference>
<dbReference type="InterPro" id="IPR021764">
    <property type="entry name" value="Enterochelin_esterase_N"/>
</dbReference>
<evidence type="ECO:0000256" key="3">
    <source>
        <dbReference type="ARBA" id="ARBA00022801"/>
    </source>
</evidence>
<accession>A0ABR7A646</accession>
<dbReference type="SUPFAM" id="SSF81296">
    <property type="entry name" value="E set domains"/>
    <property type="match status" value="1"/>
</dbReference>
<comment type="similarity">
    <text evidence="4">Belongs to the Fes family.</text>
</comment>
<evidence type="ECO:0000256" key="4">
    <source>
        <dbReference type="ARBA" id="ARBA00024201"/>
    </source>
</evidence>
<organism evidence="6 7">
    <name type="scientific">Undibacterium curvum</name>
    <dbReference type="NCBI Taxonomy" id="2762294"/>
    <lineage>
        <taxon>Bacteria</taxon>
        <taxon>Pseudomonadati</taxon>
        <taxon>Pseudomonadota</taxon>
        <taxon>Betaproteobacteria</taxon>
        <taxon>Burkholderiales</taxon>
        <taxon>Oxalobacteraceae</taxon>
        <taxon>Undibacterium</taxon>
    </lineage>
</organism>